<accession>A0A812QU47</accession>
<dbReference type="OrthoDB" id="433291at2759"/>
<proteinExistence type="predicted"/>
<evidence type="ECO:0000313" key="2">
    <source>
        <dbReference type="EMBL" id="CAE7403719.1"/>
    </source>
</evidence>
<gene>
    <name evidence="2" type="ORF">SNEC2469_LOCUS11060</name>
</gene>
<evidence type="ECO:0000256" key="1">
    <source>
        <dbReference type="SAM" id="MobiDB-lite"/>
    </source>
</evidence>
<name>A0A812QU47_9DINO</name>
<dbReference type="Proteomes" id="UP000601435">
    <property type="component" value="Unassembled WGS sequence"/>
</dbReference>
<feature type="compositionally biased region" description="Basic and acidic residues" evidence="1">
    <location>
        <begin position="211"/>
        <end position="222"/>
    </location>
</feature>
<feature type="compositionally biased region" description="Basic and acidic residues" evidence="1">
    <location>
        <begin position="249"/>
        <end position="261"/>
    </location>
</feature>
<feature type="region of interest" description="Disordered" evidence="1">
    <location>
        <begin position="306"/>
        <end position="349"/>
    </location>
</feature>
<feature type="compositionally biased region" description="Basic residues" evidence="1">
    <location>
        <begin position="223"/>
        <end position="234"/>
    </location>
</feature>
<protein>
    <submittedName>
        <fullName evidence="2">Uncharacterized protein</fullName>
    </submittedName>
</protein>
<feature type="region of interest" description="Disordered" evidence="1">
    <location>
        <begin position="211"/>
        <end position="279"/>
    </location>
</feature>
<comment type="caution">
    <text evidence="2">The sequence shown here is derived from an EMBL/GenBank/DDBJ whole genome shotgun (WGS) entry which is preliminary data.</text>
</comment>
<dbReference type="AlphaFoldDB" id="A0A812QU47"/>
<dbReference type="EMBL" id="CAJNJA010017575">
    <property type="protein sequence ID" value="CAE7403719.1"/>
    <property type="molecule type" value="Genomic_DNA"/>
</dbReference>
<evidence type="ECO:0000313" key="3">
    <source>
        <dbReference type="Proteomes" id="UP000601435"/>
    </source>
</evidence>
<feature type="compositionally biased region" description="Basic residues" evidence="1">
    <location>
        <begin position="306"/>
        <end position="327"/>
    </location>
</feature>
<organism evidence="2 3">
    <name type="scientific">Symbiodinium necroappetens</name>
    <dbReference type="NCBI Taxonomy" id="1628268"/>
    <lineage>
        <taxon>Eukaryota</taxon>
        <taxon>Sar</taxon>
        <taxon>Alveolata</taxon>
        <taxon>Dinophyceae</taxon>
        <taxon>Suessiales</taxon>
        <taxon>Symbiodiniaceae</taxon>
        <taxon>Symbiodinium</taxon>
    </lineage>
</organism>
<keyword evidence="3" id="KW-1185">Reference proteome</keyword>
<sequence>MVGWGQRCPVRCFRSLSTLKLQSLDDAPPLHSILLIAEEGMAILLKFCWGDDVRRVRVEELAMDQVKAACLRIFAERLAPEDEDQIQLEFLWQGSSRLLTPTTFPELVVLYGQLTGAAEVPQPSLRLYVTEKEGAHLSHQPWVGLQPKLEQLEEFLPQHDAGLSDVVSTTDAPIPVKQEAVDEPSIGGFMEADERTVRRAARLMLKQVQRQREAARRDEKKAAAKWRKAKHKALRRMEKVARKLARKAAKSDERQRQCDKGKKSKRHKRKKERCVRSEPEDKELEADGCHCEDGCEERLYKKMRKERKKAARRLQRAARKAKKHRRHNLEEERTAGSDGEGTEGSLDPEKEVCHMVSVAFRGLLSTEEEVSRSWVRPVV</sequence>
<reference evidence="2" key="1">
    <citation type="submission" date="2021-02" db="EMBL/GenBank/DDBJ databases">
        <authorList>
            <person name="Dougan E. K."/>
            <person name="Rhodes N."/>
            <person name="Thang M."/>
            <person name="Chan C."/>
        </authorList>
    </citation>
    <scope>NUCLEOTIDE SEQUENCE</scope>
</reference>
<feature type="compositionally biased region" description="Basic residues" evidence="1">
    <location>
        <begin position="262"/>
        <end position="273"/>
    </location>
</feature>